<organism evidence="1 2">
    <name type="scientific">Panagrolaimus sp. ES5</name>
    <dbReference type="NCBI Taxonomy" id="591445"/>
    <lineage>
        <taxon>Eukaryota</taxon>
        <taxon>Metazoa</taxon>
        <taxon>Ecdysozoa</taxon>
        <taxon>Nematoda</taxon>
        <taxon>Chromadorea</taxon>
        <taxon>Rhabditida</taxon>
        <taxon>Tylenchina</taxon>
        <taxon>Panagrolaimomorpha</taxon>
        <taxon>Panagrolaimoidea</taxon>
        <taxon>Panagrolaimidae</taxon>
        <taxon>Panagrolaimus</taxon>
    </lineage>
</organism>
<proteinExistence type="predicted"/>
<name>A0AC34FX02_9BILA</name>
<dbReference type="WBParaSite" id="ES5_v2.g21819.t1">
    <property type="protein sequence ID" value="ES5_v2.g21819.t1"/>
    <property type="gene ID" value="ES5_v2.g21819"/>
</dbReference>
<dbReference type="Proteomes" id="UP000887579">
    <property type="component" value="Unplaced"/>
</dbReference>
<accession>A0AC34FX02</accession>
<sequence length="286" mass="33248">MYDMSGNILSKNVGTDDSVFTVPTDIIDYDPNYWLYDVFAAFGHVSFIEWNNECSLDPIARKSIFEFTNETEVIYVGTNYESYFQNNKICKWKFAAPDEYGIKVVIDVFNISSKIELIIKNSTHIIENHRSAQLFHPYYNSDNYIEINLSNGDPTFFTDIEFRAYVSIVRKKFKQPEDSGCTITQNGDATNWASNIGYENDMYCKYELIIPPNTQVSLRIIYYCVETNTDYIKYTTDENETIILEKTDGLNFHNFENVSNKHVLFEYISDGSVQYLGFSLSFIETY</sequence>
<reference evidence="2" key="1">
    <citation type="submission" date="2022-11" db="UniProtKB">
        <authorList>
            <consortium name="WormBaseParasite"/>
        </authorList>
    </citation>
    <scope>IDENTIFICATION</scope>
</reference>
<evidence type="ECO:0000313" key="1">
    <source>
        <dbReference type="Proteomes" id="UP000887579"/>
    </source>
</evidence>
<protein>
    <submittedName>
        <fullName evidence="2">CUB domain-containing protein</fullName>
    </submittedName>
</protein>
<evidence type="ECO:0000313" key="2">
    <source>
        <dbReference type="WBParaSite" id="ES5_v2.g21819.t1"/>
    </source>
</evidence>